<dbReference type="STRING" id="294746.A5DIJ4"/>
<protein>
    <recommendedName>
        <fullName evidence="1">Pseudouridine synthase RsuA/RluA-like domain-containing protein</fullName>
    </recommendedName>
</protein>
<keyword evidence="3" id="KW-1185">Reference proteome</keyword>
<dbReference type="GO" id="GO:0003723">
    <property type="term" value="F:RNA binding"/>
    <property type="evidence" value="ECO:0007669"/>
    <property type="project" value="InterPro"/>
</dbReference>
<gene>
    <name evidence="2" type="ORF">PGUG_03095</name>
</gene>
<dbReference type="RefSeq" id="XP_001485366.2">
    <property type="nucleotide sequence ID" value="XM_001485316.1"/>
</dbReference>
<dbReference type="Pfam" id="PF00849">
    <property type="entry name" value="PseudoU_synth_2"/>
    <property type="match status" value="1"/>
</dbReference>
<dbReference type="CDD" id="cd02557">
    <property type="entry name" value="PseudoU_synth_ScRIB2"/>
    <property type="match status" value="1"/>
</dbReference>
<dbReference type="SUPFAM" id="SSF55120">
    <property type="entry name" value="Pseudouridine synthase"/>
    <property type="match status" value="1"/>
</dbReference>
<dbReference type="EMBL" id="CH408157">
    <property type="protein sequence ID" value="EDK38997.2"/>
    <property type="molecule type" value="Genomic_DNA"/>
</dbReference>
<evidence type="ECO:0000313" key="3">
    <source>
        <dbReference type="Proteomes" id="UP000001997"/>
    </source>
</evidence>
<dbReference type="InParanoid" id="A5DIJ4"/>
<dbReference type="PROSITE" id="PS01129">
    <property type="entry name" value="PSI_RLU"/>
    <property type="match status" value="1"/>
</dbReference>
<dbReference type="GeneID" id="5126743"/>
<dbReference type="OMA" id="THKHEPP"/>
<dbReference type="InterPro" id="IPR020103">
    <property type="entry name" value="PsdUridine_synth_cat_dom_sf"/>
</dbReference>
<dbReference type="GO" id="GO:0009982">
    <property type="term" value="F:pseudouridine synthase activity"/>
    <property type="evidence" value="ECO:0007669"/>
    <property type="project" value="InterPro"/>
</dbReference>
<dbReference type="InterPro" id="IPR006224">
    <property type="entry name" value="PsdUridine_synth_RluA-like_CS"/>
</dbReference>
<dbReference type="HOGENOM" id="CLU_016902_12_1_1"/>
<evidence type="ECO:0000313" key="2">
    <source>
        <dbReference type="EMBL" id="EDK38997.2"/>
    </source>
</evidence>
<dbReference type="Gene3D" id="3.30.2350.10">
    <property type="entry name" value="Pseudouridine synthase"/>
    <property type="match status" value="1"/>
</dbReference>
<dbReference type="PANTHER" id="PTHR21600">
    <property type="entry name" value="MITOCHONDRIAL RNA PSEUDOURIDINE SYNTHASE"/>
    <property type="match status" value="1"/>
</dbReference>
<accession>A5DIJ4</accession>
<dbReference type="InterPro" id="IPR050188">
    <property type="entry name" value="RluA_PseudoU_synthase"/>
</dbReference>
<dbReference type="PANTHER" id="PTHR21600:SF40">
    <property type="entry name" value="PSEUDOURIDYLATE SYNTHASE RPUSD2"/>
    <property type="match status" value="1"/>
</dbReference>
<dbReference type="AlphaFoldDB" id="A5DIJ4"/>
<proteinExistence type="predicted"/>
<dbReference type="eggNOG" id="KOG1919">
    <property type="taxonomic scope" value="Eukaryota"/>
</dbReference>
<feature type="domain" description="Pseudouridine synthase RsuA/RluA-like" evidence="1">
    <location>
        <begin position="111"/>
        <end position="260"/>
    </location>
</feature>
<dbReference type="Proteomes" id="UP000001997">
    <property type="component" value="Unassembled WGS sequence"/>
</dbReference>
<dbReference type="VEuPathDB" id="FungiDB:PGUG_03095"/>
<dbReference type="GO" id="GO:0000455">
    <property type="term" value="P:enzyme-directed rRNA pseudouridine synthesis"/>
    <property type="evidence" value="ECO:0007669"/>
    <property type="project" value="TreeGrafter"/>
</dbReference>
<reference evidence="2 3" key="1">
    <citation type="journal article" date="2009" name="Nature">
        <title>Evolution of pathogenicity and sexual reproduction in eight Candida genomes.</title>
        <authorList>
            <person name="Butler G."/>
            <person name="Rasmussen M.D."/>
            <person name="Lin M.F."/>
            <person name="Santos M.A."/>
            <person name="Sakthikumar S."/>
            <person name="Munro C.A."/>
            <person name="Rheinbay E."/>
            <person name="Grabherr M."/>
            <person name="Forche A."/>
            <person name="Reedy J.L."/>
            <person name="Agrafioti I."/>
            <person name="Arnaud M.B."/>
            <person name="Bates S."/>
            <person name="Brown A.J."/>
            <person name="Brunke S."/>
            <person name="Costanzo M.C."/>
            <person name="Fitzpatrick D.A."/>
            <person name="de Groot P.W."/>
            <person name="Harris D."/>
            <person name="Hoyer L.L."/>
            <person name="Hube B."/>
            <person name="Klis F.M."/>
            <person name="Kodira C."/>
            <person name="Lennard N."/>
            <person name="Logue M.E."/>
            <person name="Martin R."/>
            <person name="Neiman A.M."/>
            <person name="Nikolaou E."/>
            <person name="Quail M.A."/>
            <person name="Quinn J."/>
            <person name="Santos M.C."/>
            <person name="Schmitzberger F.F."/>
            <person name="Sherlock G."/>
            <person name="Shah P."/>
            <person name="Silverstein K.A."/>
            <person name="Skrzypek M.S."/>
            <person name="Soll D."/>
            <person name="Staggs R."/>
            <person name="Stansfield I."/>
            <person name="Stumpf M.P."/>
            <person name="Sudbery P.E."/>
            <person name="Srikantha T."/>
            <person name="Zeng Q."/>
            <person name="Berman J."/>
            <person name="Berriman M."/>
            <person name="Heitman J."/>
            <person name="Gow N.A."/>
            <person name="Lorenz M.C."/>
            <person name="Birren B.W."/>
            <person name="Kellis M."/>
            <person name="Cuomo C.A."/>
        </authorList>
    </citation>
    <scope>NUCLEOTIDE SEQUENCE [LARGE SCALE GENOMIC DNA]</scope>
    <source>
        <strain evidence="3">ATCC 6260 / CBS 566 / DSM 6381 / JCM 1539 / NBRC 10279 / NRRL Y-324</strain>
    </source>
</reference>
<dbReference type="KEGG" id="pgu:PGUG_03095"/>
<dbReference type="OrthoDB" id="424794at2759"/>
<name>A5DIJ4_PICGU</name>
<sequence length="390" mass="44581">MSYVFDGRLCRVTPYYFQYKTHVKQRWVGRTIPQVFESDLGQSSSLSYEDIKHDRLQLQIKDKGKPVIIQGEKLITQPLRQHDIILNYKHIHEPPIVWSGPISIIYQDPSLIVVNKPSGIPTHPSGNFRYNSVTEIVKAQLHLESIFPCHRLDKATSGILMLATTSAACSNIQKQLQERKDVKKEYIARVKGKFPPSQLVHQDPVFLLNSTAGYIMPGRYVSIDSSTTFTRLKYNSELDESIVSCEPHSGKMHQIRIHLRNLGFPIVNDKLYNPGESDKLNLLRNNIELKLYKKVKLSTKDNTDIQIDIVKESDFESKEIQQDIKMLLELRQARLAELFSSPTVCEECKRPIVASTGDGNSFWLHARKYEVNINGDLLSFSAAEPDWACI</sequence>
<organism evidence="2 3">
    <name type="scientific">Meyerozyma guilliermondii (strain ATCC 6260 / CBS 566 / DSM 6381 / JCM 1539 / NBRC 10279 / NRRL Y-324)</name>
    <name type="common">Yeast</name>
    <name type="synonym">Candida guilliermondii</name>
    <dbReference type="NCBI Taxonomy" id="294746"/>
    <lineage>
        <taxon>Eukaryota</taxon>
        <taxon>Fungi</taxon>
        <taxon>Dikarya</taxon>
        <taxon>Ascomycota</taxon>
        <taxon>Saccharomycotina</taxon>
        <taxon>Pichiomycetes</taxon>
        <taxon>Debaryomycetaceae</taxon>
        <taxon>Meyerozyma</taxon>
    </lineage>
</organism>
<dbReference type="InterPro" id="IPR006145">
    <property type="entry name" value="PsdUridine_synth_RsuA/RluA"/>
</dbReference>
<evidence type="ECO:0000259" key="1">
    <source>
        <dbReference type="Pfam" id="PF00849"/>
    </source>
</evidence>